<evidence type="ECO:0008006" key="4">
    <source>
        <dbReference type="Google" id="ProtNLM"/>
    </source>
</evidence>
<evidence type="ECO:0000313" key="3">
    <source>
        <dbReference type="Proteomes" id="UP000824120"/>
    </source>
</evidence>
<dbReference type="PANTHER" id="PTHR48449">
    <property type="entry name" value="DUF1985 DOMAIN-CONTAINING PROTEIN"/>
    <property type="match status" value="1"/>
</dbReference>
<accession>A0A9J5XUU1</accession>
<reference evidence="2 3" key="1">
    <citation type="submission" date="2020-09" db="EMBL/GenBank/DDBJ databases">
        <title>De no assembly of potato wild relative species, Solanum commersonii.</title>
        <authorList>
            <person name="Cho K."/>
        </authorList>
    </citation>
    <scope>NUCLEOTIDE SEQUENCE [LARGE SCALE GENOMIC DNA]</scope>
    <source>
        <strain evidence="2">LZ3.2</strain>
        <tissue evidence="2">Leaf</tissue>
    </source>
</reference>
<dbReference type="AlphaFoldDB" id="A0A9J5XUU1"/>
<evidence type="ECO:0000256" key="1">
    <source>
        <dbReference type="SAM" id="MobiDB-lite"/>
    </source>
</evidence>
<dbReference type="Proteomes" id="UP000824120">
    <property type="component" value="Chromosome 8"/>
</dbReference>
<dbReference type="OrthoDB" id="1194650at2759"/>
<gene>
    <name evidence="2" type="ORF">H5410_041458</name>
</gene>
<proteinExistence type="predicted"/>
<comment type="caution">
    <text evidence="2">The sequence shown here is derived from an EMBL/GenBank/DDBJ whole genome shotgun (WGS) entry which is preliminary data.</text>
</comment>
<dbReference type="PANTHER" id="PTHR48449:SF1">
    <property type="entry name" value="DUF1985 DOMAIN-CONTAINING PROTEIN"/>
    <property type="match status" value="1"/>
</dbReference>
<evidence type="ECO:0000313" key="2">
    <source>
        <dbReference type="EMBL" id="KAG5590944.1"/>
    </source>
</evidence>
<feature type="compositionally biased region" description="Acidic residues" evidence="1">
    <location>
        <begin position="117"/>
        <end position="130"/>
    </location>
</feature>
<dbReference type="EMBL" id="JACXVP010000008">
    <property type="protein sequence ID" value="KAG5590944.1"/>
    <property type="molecule type" value="Genomic_DNA"/>
</dbReference>
<feature type="region of interest" description="Disordered" evidence="1">
    <location>
        <begin position="109"/>
        <end position="153"/>
    </location>
</feature>
<protein>
    <recommendedName>
        <fullName evidence="4">Ulp1 protease family, C-terminal catalytic domain containing protein</fullName>
    </recommendedName>
</protein>
<organism evidence="2 3">
    <name type="scientific">Solanum commersonii</name>
    <name type="common">Commerson's wild potato</name>
    <name type="synonym">Commerson's nightshade</name>
    <dbReference type="NCBI Taxonomy" id="4109"/>
    <lineage>
        <taxon>Eukaryota</taxon>
        <taxon>Viridiplantae</taxon>
        <taxon>Streptophyta</taxon>
        <taxon>Embryophyta</taxon>
        <taxon>Tracheophyta</taxon>
        <taxon>Spermatophyta</taxon>
        <taxon>Magnoliopsida</taxon>
        <taxon>eudicotyledons</taxon>
        <taxon>Gunneridae</taxon>
        <taxon>Pentapetalae</taxon>
        <taxon>asterids</taxon>
        <taxon>lamiids</taxon>
        <taxon>Solanales</taxon>
        <taxon>Solanaceae</taxon>
        <taxon>Solanoideae</taxon>
        <taxon>Solaneae</taxon>
        <taxon>Solanum</taxon>
    </lineage>
</organism>
<name>A0A9J5XUU1_SOLCO</name>
<sequence length="425" mass="48745">MEFLTVKSRFQWSEVLETMKIKLLKWIINIHCSCHHAMGVEHLIPIDMFTLVMAKTRGVIVKRHVPKPSKNKKRKAEEVSRCSKKKKIVVEEPKCNSDSDTMAEIDNYEDSSAQATDDVESTEENTDSGDESSSGDSRDTGDEDDDPLSLPTCARKISGKSYNLTTCMDELGSFPAKISVRARMTLYRDFRNALVQEKNYNDFKGSCFGHLRYIPEYYKFNGQMVHYMLLHRSYPWGKKCFDLTVKYLKNKINLKRQSEVYKERGNTSYALYGFPWVFLVWIYEAFPHLGNYAKKSLDSPLPIPRLLRWHTAKIDNIVEGDPFKYKRKSCASIPRTCETKQNYMATLKPYTDKVKDTIIDALKTNLKGVTVLTSTVENQEDEILAAVDKDEDYTIPTVDKDGAEVDVDELLLLAIVDEDLLAVDK</sequence>
<keyword evidence="3" id="KW-1185">Reference proteome</keyword>